<evidence type="ECO:0000313" key="1">
    <source>
        <dbReference type="EMBL" id="GAA5151515.1"/>
    </source>
</evidence>
<dbReference type="Proteomes" id="UP001428817">
    <property type="component" value="Unassembled WGS sequence"/>
</dbReference>
<evidence type="ECO:0008006" key="3">
    <source>
        <dbReference type="Google" id="ProtNLM"/>
    </source>
</evidence>
<comment type="caution">
    <text evidence="1">The sequence shown here is derived from an EMBL/GenBank/DDBJ whole genome shotgun (WGS) entry which is preliminary data.</text>
</comment>
<accession>A0ABP9PWT7</accession>
<gene>
    <name evidence="1" type="ORF">GCM10023321_18700</name>
</gene>
<dbReference type="EMBL" id="BAABJP010000007">
    <property type="protein sequence ID" value="GAA5151515.1"/>
    <property type="molecule type" value="Genomic_DNA"/>
</dbReference>
<name>A0ABP9PWT7_9PSEU</name>
<evidence type="ECO:0000313" key="2">
    <source>
        <dbReference type="Proteomes" id="UP001428817"/>
    </source>
</evidence>
<reference evidence="2" key="1">
    <citation type="journal article" date="2019" name="Int. J. Syst. Evol. Microbiol.">
        <title>The Global Catalogue of Microorganisms (GCM) 10K type strain sequencing project: providing services to taxonomists for standard genome sequencing and annotation.</title>
        <authorList>
            <consortium name="The Broad Institute Genomics Platform"/>
            <consortium name="The Broad Institute Genome Sequencing Center for Infectious Disease"/>
            <person name="Wu L."/>
            <person name="Ma J."/>
        </authorList>
    </citation>
    <scope>NUCLEOTIDE SEQUENCE [LARGE SCALE GENOMIC DNA]</scope>
    <source>
        <strain evidence="2">JCM 18303</strain>
    </source>
</reference>
<sequence>MAHTPEDTVEEIVAASSWDRRVAGLRLVPQRHGTVEHSRIFAEVARAVYVPALAPDFAYIHPAPFYEPDYFQLVYDAAHAATEGFASVGEDELAAVLTMDPRTLLVFRTIAGLTKEEFGHASALVGGPLGLPPVSASKVDSMERRGIPASAGQVQVVARTLTRIMDGTLFGEPAGELRSKQDKPDTADGWASVRKFADGGVPFALFLHQRHYGGSFRQLLDATSSRRGNLIEDAVEALFAEHGISFIRTGAHNQGEIADRFEVQVTPAPDFVVYDGAGALRAMLECKATNNGGTARDKALRFERLRDESVRLGGVPLIAVLGGMGWARVNDTLGPVVRDTDGRVFTLATLDEMLTVAPFPALIGP</sequence>
<organism evidence="1 2">
    <name type="scientific">Pseudonocardia eucalypti</name>
    <dbReference type="NCBI Taxonomy" id="648755"/>
    <lineage>
        <taxon>Bacteria</taxon>
        <taxon>Bacillati</taxon>
        <taxon>Actinomycetota</taxon>
        <taxon>Actinomycetes</taxon>
        <taxon>Pseudonocardiales</taxon>
        <taxon>Pseudonocardiaceae</taxon>
        <taxon>Pseudonocardia</taxon>
    </lineage>
</organism>
<keyword evidence="2" id="KW-1185">Reference proteome</keyword>
<proteinExistence type="predicted"/>
<protein>
    <recommendedName>
        <fullName evidence="3">Restriction endonuclease</fullName>
    </recommendedName>
</protein>
<dbReference type="RefSeq" id="WP_185066670.1">
    <property type="nucleotide sequence ID" value="NZ_BAABJP010000007.1"/>
</dbReference>